<dbReference type="AlphaFoldDB" id="A0A1H2SXD1"/>
<keyword evidence="4 5" id="KW-0472">Membrane</keyword>
<evidence type="ECO:0000313" key="6">
    <source>
        <dbReference type="EMBL" id="SDW36240.1"/>
    </source>
</evidence>
<feature type="transmembrane region" description="Helical" evidence="5">
    <location>
        <begin position="115"/>
        <end position="143"/>
    </location>
</feature>
<protein>
    <submittedName>
        <fullName evidence="6">TIGR00659 family protein</fullName>
    </submittedName>
</protein>
<dbReference type="STRING" id="1058.SAMN05421783_103185"/>
<keyword evidence="7" id="KW-1185">Reference proteome</keyword>
<proteinExistence type="predicted"/>
<dbReference type="Pfam" id="PF04172">
    <property type="entry name" value="LrgB"/>
    <property type="match status" value="1"/>
</dbReference>
<sequence length="261" mass="26714">MRNGYSRPSAGVGGVLPVTETPFTEIWVYLSASPLLWLTATLVCYLAADRLYRFGRGSPLLNPVAVAVALLIGILTVTGTPYAVYFDGAQFVHFLLGPATVSLAIPLYRQRERLGALAVPIGAALLVGVLTASLSAIALAAWLGADIATQISLAPKSVTAPVAMGISEKLGGIPSLTAVLVVSTGIVGAVFGTGVLRLLRIRDDAVKGVAMGVTSHGIGTARAFQVSPTMGAFSGLAMALSAFLTAALLPSILDWLGLVGG</sequence>
<feature type="transmembrane region" description="Helical" evidence="5">
    <location>
        <begin position="60"/>
        <end position="85"/>
    </location>
</feature>
<keyword evidence="2 5" id="KW-0812">Transmembrane</keyword>
<comment type="subcellular location">
    <subcellularLocation>
        <location evidence="1">Membrane</location>
        <topology evidence="1">Multi-pass membrane protein</topology>
    </subcellularLocation>
</comment>
<keyword evidence="3 5" id="KW-1133">Transmembrane helix</keyword>
<dbReference type="Proteomes" id="UP000198816">
    <property type="component" value="Unassembled WGS sequence"/>
</dbReference>
<dbReference type="PANTHER" id="PTHR30249:SF0">
    <property type="entry name" value="PLASTIDAL GLYCOLATE_GLYCERATE TRANSLOCATOR 1, CHLOROPLASTIC"/>
    <property type="match status" value="1"/>
</dbReference>
<accession>A0A1H2SXD1</accession>
<name>A0A1H2SXD1_THIRO</name>
<evidence type="ECO:0000256" key="1">
    <source>
        <dbReference type="ARBA" id="ARBA00004141"/>
    </source>
</evidence>
<dbReference type="EMBL" id="FNNZ01000003">
    <property type="protein sequence ID" value="SDW36240.1"/>
    <property type="molecule type" value="Genomic_DNA"/>
</dbReference>
<feature type="transmembrane region" description="Helical" evidence="5">
    <location>
        <begin position="91"/>
        <end position="108"/>
    </location>
</feature>
<feature type="transmembrane region" description="Helical" evidence="5">
    <location>
        <begin position="232"/>
        <end position="253"/>
    </location>
</feature>
<evidence type="ECO:0000256" key="3">
    <source>
        <dbReference type="ARBA" id="ARBA00022989"/>
    </source>
</evidence>
<organism evidence="6 7">
    <name type="scientific">Thiocapsa roseopersicina</name>
    <dbReference type="NCBI Taxonomy" id="1058"/>
    <lineage>
        <taxon>Bacteria</taxon>
        <taxon>Pseudomonadati</taxon>
        <taxon>Pseudomonadota</taxon>
        <taxon>Gammaproteobacteria</taxon>
        <taxon>Chromatiales</taxon>
        <taxon>Chromatiaceae</taxon>
        <taxon>Thiocapsa</taxon>
    </lineage>
</organism>
<feature type="transmembrane region" description="Helical" evidence="5">
    <location>
        <begin position="176"/>
        <end position="199"/>
    </location>
</feature>
<dbReference type="PANTHER" id="PTHR30249">
    <property type="entry name" value="PUTATIVE SEROTONIN TRANSPORTER"/>
    <property type="match status" value="1"/>
</dbReference>
<evidence type="ECO:0000256" key="4">
    <source>
        <dbReference type="ARBA" id="ARBA00023136"/>
    </source>
</evidence>
<dbReference type="GO" id="GO:0016020">
    <property type="term" value="C:membrane"/>
    <property type="evidence" value="ECO:0007669"/>
    <property type="project" value="UniProtKB-SubCell"/>
</dbReference>
<reference evidence="7" key="1">
    <citation type="submission" date="2016-10" db="EMBL/GenBank/DDBJ databases">
        <authorList>
            <person name="Varghese N."/>
            <person name="Submissions S."/>
        </authorList>
    </citation>
    <scope>NUCLEOTIDE SEQUENCE [LARGE SCALE GENOMIC DNA]</scope>
    <source>
        <strain evidence="7">DSM 217</strain>
    </source>
</reference>
<gene>
    <name evidence="6" type="ORF">SAMN05421783_103185</name>
</gene>
<evidence type="ECO:0000256" key="2">
    <source>
        <dbReference type="ARBA" id="ARBA00022692"/>
    </source>
</evidence>
<evidence type="ECO:0000256" key="5">
    <source>
        <dbReference type="SAM" id="Phobius"/>
    </source>
</evidence>
<feature type="transmembrane region" description="Helical" evidence="5">
    <location>
        <begin position="26"/>
        <end position="48"/>
    </location>
</feature>
<dbReference type="InterPro" id="IPR007300">
    <property type="entry name" value="CidB/LrgB"/>
</dbReference>
<evidence type="ECO:0000313" key="7">
    <source>
        <dbReference type="Proteomes" id="UP000198816"/>
    </source>
</evidence>